<dbReference type="Proteomes" id="UP001046870">
    <property type="component" value="Chromosome 11"/>
</dbReference>
<dbReference type="PANTHER" id="PTHR23171:SF4">
    <property type="entry name" value="TUFTELIN"/>
    <property type="match status" value="1"/>
</dbReference>
<feature type="compositionally biased region" description="Basic and acidic residues" evidence="1">
    <location>
        <begin position="181"/>
        <end position="215"/>
    </location>
</feature>
<accession>A0A9D3PT52</accession>
<name>A0A9D3PT52_MEGAT</name>
<feature type="compositionally biased region" description="Basic and acidic residues" evidence="1">
    <location>
        <begin position="257"/>
        <end position="271"/>
    </location>
</feature>
<dbReference type="Pfam" id="PF15328">
    <property type="entry name" value="GCOM2"/>
    <property type="match status" value="2"/>
</dbReference>
<comment type="caution">
    <text evidence="2">The sequence shown here is derived from an EMBL/GenBank/DDBJ whole genome shotgun (WGS) entry which is preliminary data.</text>
</comment>
<keyword evidence="3" id="KW-1185">Reference proteome</keyword>
<proteinExistence type="predicted"/>
<feature type="region of interest" description="Disordered" evidence="1">
    <location>
        <begin position="173"/>
        <end position="278"/>
    </location>
</feature>
<gene>
    <name evidence="2" type="ORF">MATL_G00138510</name>
</gene>
<dbReference type="OrthoDB" id="2408655at2759"/>
<dbReference type="GO" id="GO:0005634">
    <property type="term" value="C:nucleus"/>
    <property type="evidence" value="ECO:0007669"/>
    <property type="project" value="InterPro"/>
</dbReference>
<evidence type="ECO:0000313" key="2">
    <source>
        <dbReference type="EMBL" id="KAG7468043.1"/>
    </source>
</evidence>
<dbReference type="PANTHER" id="PTHR23171">
    <property type="entry name" value="GDOWN1"/>
    <property type="match status" value="1"/>
</dbReference>
<dbReference type="AlphaFoldDB" id="A0A9D3PT52"/>
<reference evidence="2" key="1">
    <citation type="submission" date="2021-01" db="EMBL/GenBank/DDBJ databases">
        <authorList>
            <person name="Zahm M."/>
            <person name="Roques C."/>
            <person name="Cabau C."/>
            <person name="Klopp C."/>
            <person name="Donnadieu C."/>
            <person name="Jouanno E."/>
            <person name="Lampietro C."/>
            <person name="Louis A."/>
            <person name="Herpin A."/>
            <person name="Echchiki A."/>
            <person name="Berthelot C."/>
            <person name="Parey E."/>
            <person name="Roest-Crollius H."/>
            <person name="Braasch I."/>
            <person name="Postlethwait J."/>
            <person name="Bobe J."/>
            <person name="Montfort J."/>
            <person name="Bouchez O."/>
            <person name="Begum T."/>
            <person name="Mejri S."/>
            <person name="Adams A."/>
            <person name="Chen W.-J."/>
            <person name="Guiguen Y."/>
        </authorList>
    </citation>
    <scope>NUCLEOTIDE SEQUENCE</scope>
    <source>
        <strain evidence="2">YG-15Mar2019-1</strain>
        <tissue evidence="2">Brain</tissue>
    </source>
</reference>
<sequence length="349" mass="38488">MSSSWTERQGHVGDLQKKSKEELSDILVRQEKLLSNKRFIQSLPDKGKKISDFVERVRQALAHHEEEEKKRGMLSTVRAELQSKYLQALSQRQPGNNTHTPRVELPETVQKVGEGGIPATRVPDSVTSNRVNGSVDSRASTVVCMETTHAGDAGVMATSERDLVEAFEKVTLSGETLESGRSSKADSSDGVRGHPFSREQTQKKPHYIEVLEKTELNPAPRKPKFKPNQLGQKPDGSLSGSSSPSRSPGGTSQLSAEARRQRDRKHLDDITAAKLPPLHHSPAQFLSLEESAALQREQARKYEELQAKLAAQKLSERLGVSMGSYNPEGGQMVAYREVHDNASGHSDED</sequence>
<evidence type="ECO:0000313" key="3">
    <source>
        <dbReference type="Proteomes" id="UP001046870"/>
    </source>
</evidence>
<protein>
    <recommendedName>
        <fullName evidence="4">RNA polymerase II subunit M</fullName>
    </recommendedName>
</protein>
<evidence type="ECO:0008006" key="4">
    <source>
        <dbReference type="Google" id="ProtNLM"/>
    </source>
</evidence>
<evidence type="ECO:0000256" key="1">
    <source>
        <dbReference type="SAM" id="MobiDB-lite"/>
    </source>
</evidence>
<organism evidence="2 3">
    <name type="scientific">Megalops atlanticus</name>
    <name type="common">Tarpon</name>
    <name type="synonym">Clupea gigantea</name>
    <dbReference type="NCBI Taxonomy" id="7932"/>
    <lineage>
        <taxon>Eukaryota</taxon>
        <taxon>Metazoa</taxon>
        <taxon>Chordata</taxon>
        <taxon>Craniata</taxon>
        <taxon>Vertebrata</taxon>
        <taxon>Euteleostomi</taxon>
        <taxon>Actinopterygii</taxon>
        <taxon>Neopterygii</taxon>
        <taxon>Teleostei</taxon>
        <taxon>Elopiformes</taxon>
        <taxon>Megalopidae</taxon>
        <taxon>Megalops</taxon>
    </lineage>
</organism>
<feature type="region of interest" description="Disordered" evidence="1">
    <location>
        <begin position="1"/>
        <end position="21"/>
    </location>
</feature>
<dbReference type="GO" id="GO:0003711">
    <property type="term" value="F:transcription elongation factor activity"/>
    <property type="evidence" value="ECO:0007669"/>
    <property type="project" value="InterPro"/>
</dbReference>
<dbReference type="EMBL" id="JAFDVH010000011">
    <property type="protein sequence ID" value="KAG7468043.1"/>
    <property type="molecule type" value="Genomic_DNA"/>
</dbReference>
<feature type="compositionally biased region" description="Low complexity" evidence="1">
    <location>
        <begin position="234"/>
        <end position="252"/>
    </location>
</feature>
<feature type="compositionally biased region" description="Basic and acidic residues" evidence="1">
    <location>
        <begin position="8"/>
        <end position="21"/>
    </location>
</feature>
<dbReference type="InterPro" id="IPR051375">
    <property type="entry name" value="Tuftelin_GRINL1A/MYZAP/CCD68"/>
</dbReference>
<dbReference type="GO" id="GO:0006368">
    <property type="term" value="P:transcription elongation by RNA polymerase II"/>
    <property type="evidence" value="ECO:0007669"/>
    <property type="project" value="InterPro"/>
</dbReference>
<dbReference type="GO" id="GO:0035556">
    <property type="term" value="P:intracellular signal transduction"/>
    <property type="evidence" value="ECO:0007669"/>
    <property type="project" value="TreeGrafter"/>
</dbReference>
<dbReference type="PRINTS" id="PR02085">
    <property type="entry name" value="POLR2GRINL1"/>
</dbReference>
<dbReference type="InterPro" id="IPR026213">
    <property type="entry name" value="GRINL1"/>
</dbReference>